<feature type="compositionally biased region" description="Pro residues" evidence="2">
    <location>
        <begin position="46"/>
        <end position="76"/>
    </location>
</feature>
<accession>A0A8H6N3C9</accession>
<feature type="compositionally biased region" description="Polar residues" evidence="2">
    <location>
        <begin position="698"/>
        <end position="731"/>
    </location>
</feature>
<feature type="compositionally biased region" description="Pro residues" evidence="2">
    <location>
        <begin position="1145"/>
        <end position="1159"/>
    </location>
</feature>
<feature type="compositionally biased region" description="Basic and acidic residues" evidence="2">
    <location>
        <begin position="124"/>
        <end position="136"/>
    </location>
</feature>
<feature type="region of interest" description="Disordered" evidence="2">
    <location>
        <begin position="490"/>
        <end position="514"/>
    </location>
</feature>
<feature type="region of interest" description="Disordered" evidence="2">
    <location>
        <begin position="1"/>
        <end position="251"/>
    </location>
</feature>
<feature type="compositionally biased region" description="Pro residues" evidence="2">
    <location>
        <begin position="151"/>
        <end position="174"/>
    </location>
</feature>
<dbReference type="SUPFAM" id="SSF57701">
    <property type="entry name" value="Zn2/Cys6 DNA-binding domain"/>
    <property type="match status" value="1"/>
</dbReference>
<dbReference type="PROSITE" id="PS00463">
    <property type="entry name" value="ZN2_CY6_FUNGAL_1"/>
    <property type="match status" value="1"/>
</dbReference>
<evidence type="ECO:0000259" key="3">
    <source>
        <dbReference type="PROSITE" id="PS50048"/>
    </source>
</evidence>
<sequence length="1203" mass="132380">MDPGQPDSKRPRLSTTSSWSPTGAPQHQLPPLHPPTPHQQAHQPHHPAPPVPPYHHQQPPAPYPPRSAEPSYPPHPAQYQQHPDERRHHDQDPPHTPMQDHYRHPPSPSPAHPSYNPFPPKDPGGVKREPHEDNLPHPRRPHSTGGAPQDGLPPPGPHPPPPHSAPPPPVPPYNDDPRRPPHMTYDNPPPPMPPTPGGYRGSYPPPPMPQQPPQQYEQPPYHSQPPPESIYSVSYASTQKRKATRASQACDSCRQLKAKCDETKPCKSCREKGVECKYRDPIPKALVQVCPQRLTIDKSQTDILEGIHDLKTLIESRFIQVDRRLQALEDGAPRSKAVKLEKDASASASSMSPPGKSPPSPEPTYHQLAPGPIHEEPAPMAVGETSLADADMMDTVDEERAPGAAVDPGQPSIPINHTSPVNLLLTWPAIKEMTQRQLVAEGIKYPENFPLAREVKRGMLRLFGRGEGNGNIFGTPTHGANPVIAAETYGSQDPADDAFSETAASPSPAGDWGQVGSLSPPSLGGGIGYSSSTLTPEGNPDYSEARVNQYVASFMANIFTMHPIIMPGDLNLLVKRFLDSVATNGDRKVKSTNPGIAKFAPPPTQYADASSKRKRSPSGDQVEEPVLPRRPGRPHRTIESALVLVVLALGKVCLHQERIPDPAPTPETEHSTNSPMTRNGHPSSPGPAAHTSPPAYASHQSSGLPSPKEQNNNYSSRRPSLQGSGAKTGGQSYKRNYDIIPGLEYMAVACDILGQHQVGWTLKHAQVFILCGLYYGQLGRVIESHAHLLNADRALQMIMQRDLDRFKKITDGSPDAPGQITNRRDNIVLITYWTCLQLISDIVAELKLPLSQVLNYEEMMPYPNMTMMANEIPVEVIKLYFGQLYLRKQLNKIHNTLYKPDPPGQEPPHPIDKFTKAMDIQRGLQSFQWIPPEYHFTEDDPPATNLNEARLRAKYWGTQTLIYRQILKLVLDIGVRTRKQDEGTTPTSDTAGGLGVFSHGDARSFIGHSVTTSDELGPQVEEYTKAGLKAFIRSTEAFHGVDSKRLLVTNIFGTAHAQWGNLLILGAAYRDPWCRRFIDGQHLQSLFQRTIKMFKTHAQTTSALAVDMRVLETVERELFSQTFDDPRTTTSFSSAASGGNTLGPLGPPPPPPPPPPQNPPSNHQMSMAFAVEPNHHSAHNSPSQGHRILNHGSNHVHNHTHPY</sequence>
<feature type="region of interest" description="Disordered" evidence="2">
    <location>
        <begin position="334"/>
        <end position="378"/>
    </location>
</feature>
<keyword evidence="5" id="KW-1185">Reference proteome</keyword>
<gene>
    <name evidence="4" type="ORF">CSOJ01_02092</name>
</gene>
<dbReference type="InterPro" id="IPR053181">
    <property type="entry name" value="EcdB-like_regulator"/>
</dbReference>
<evidence type="ECO:0000256" key="1">
    <source>
        <dbReference type="ARBA" id="ARBA00023242"/>
    </source>
</evidence>
<dbReference type="PANTHER" id="PTHR47785">
    <property type="entry name" value="ZN(II)2CYS6 TRANSCRIPTION FACTOR (EUROFUNG)-RELATED-RELATED"/>
    <property type="match status" value="1"/>
</dbReference>
<dbReference type="InterPro" id="IPR036864">
    <property type="entry name" value="Zn2-C6_fun-type_DNA-bd_sf"/>
</dbReference>
<keyword evidence="1" id="KW-0539">Nucleus</keyword>
<protein>
    <submittedName>
        <fullName evidence="4">C6 zinc finger domain-containing protein</fullName>
    </submittedName>
</protein>
<feature type="compositionally biased region" description="Pro residues" evidence="2">
    <location>
        <begin position="187"/>
        <end position="196"/>
    </location>
</feature>
<reference evidence="4 5" key="1">
    <citation type="journal article" date="2020" name="Phytopathology">
        <title>Genome Sequence Resources of Colletotrichum truncatum, C. plurivorum, C. musicola, and C. sojae: Four Species Pathogenic to Soybean (Glycine max).</title>
        <authorList>
            <person name="Rogerio F."/>
            <person name="Boufleur T.R."/>
            <person name="Ciampi-Guillardi M."/>
            <person name="Sukno S.A."/>
            <person name="Thon M.R."/>
            <person name="Massola Junior N.S."/>
            <person name="Baroncelli R."/>
        </authorList>
    </citation>
    <scope>NUCLEOTIDE SEQUENCE [LARGE SCALE GENOMIC DNA]</scope>
    <source>
        <strain evidence="4 5">LFN0009</strain>
    </source>
</reference>
<feature type="domain" description="Zn(2)-C6 fungal-type" evidence="3">
    <location>
        <begin position="249"/>
        <end position="278"/>
    </location>
</feature>
<dbReference type="InterPro" id="IPR001138">
    <property type="entry name" value="Zn2Cys6_DnaBD"/>
</dbReference>
<evidence type="ECO:0000256" key="2">
    <source>
        <dbReference type="SAM" id="MobiDB-lite"/>
    </source>
</evidence>
<feature type="region of interest" description="Disordered" evidence="2">
    <location>
        <begin position="658"/>
        <end position="731"/>
    </location>
</feature>
<feature type="compositionally biased region" description="Low complexity" evidence="2">
    <location>
        <begin position="345"/>
        <end position="354"/>
    </location>
</feature>
<feature type="compositionally biased region" description="Polar residues" evidence="2">
    <location>
        <begin position="671"/>
        <end position="682"/>
    </location>
</feature>
<dbReference type="CDD" id="cd00067">
    <property type="entry name" value="GAL4"/>
    <property type="match status" value="1"/>
</dbReference>
<feature type="compositionally biased region" description="Pro residues" evidence="2">
    <location>
        <begin position="203"/>
        <end position="212"/>
    </location>
</feature>
<organism evidence="4 5">
    <name type="scientific">Colletotrichum sojae</name>
    <dbReference type="NCBI Taxonomy" id="2175907"/>
    <lineage>
        <taxon>Eukaryota</taxon>
        <taxon>Fungi</taxon>
        <taxon>Dikarya</taxon>
        <taxon>Ascomycota</taxon>
        <taxon>Pezizomycotina</taxon>
        <taxon>Sordariomycetes</taxon>
        <taxon>Hypocreomycetidae</taxon>
        <taxon>Glomerellales</taxon>
        <taxon>Glomerellaceae</taxon>
        <taxon>Colletotrichum</taxon>
        <taxon>Colletotrichum orchidearum species complex</taxon>
    </lineage>
</organism>
<feature type="compositionally biased region" description="Basic and acidic residues" evidence="2">
    <location>
        <begin position="82"/>
        <end position="103"/>
    </location>
</feature>
<comment type="caution">
    <text evidence="4">The sequence shown here is derived from an EMBL/GenBank/DDBJ whole genome shotgun (WGS) entry which is preliminary data.</text>
</comment>
<feature type="compositionally biased region" description="Low complexity" evidence="2">
    <location>
        <begin position="1128"/>
        <end position="1139"/>
    </location>
</feature>
<feature type="compositionally biased region" description="Pro residues" evidence="2">
    <location>
        <begin position="105"/>
        <end position="122"/>
    </location>
</feature>
<feature type="compositionally biased region" description="Basic residues" evidence="2">
    <location>
        <begin position="1194"/>
        <end position="1203"/>
    </location>
</feature>
<dbReference type="PANTHER" id="PTHR47785:SF4">
    <property type="entry name" value="ZN(II)2CYS6 TRANSCRIPTION FACTOR (EUROFUNG)"/>
    <property type="match status" value="1"/>
</dbReference>
<dbReference type="GO" id="GO:0000981">
    <property type="term" value="F:DNA-binding transcription factor activity, RNA polymerase II-specific"/>
    <property type="evidence" value="ECO:0007669"/>
    <property type="project" value="InterPro"/>
</dbReference>
<dbReference type="Proteomes" id="UP000652219">
    <property type="component" value="Unassembled WGS sequence"/>
</dbReference>
<dbReference type="Pfam" id="PF00172">
    <property type="entry name" value="Zn_clus"/>
    <property type="match status" value="1"/>
</dbReference>
<evidence type="ECO:0000313" key="4">
    <source>
        <dbReference type="EMBL" id="KAF6817955.1"/>
    </source>
</evidence>
<feature type="compositionally biased region" description="Polar residues" evidence="2">
    <location>
        <begin position="13"/>
        <end position="23"/>
    </location>
</feature>
<feature type="region of interest" description="Disordered" evidence="2">
    <location>
        <begin position="585"/>
        <end position="634"/>
    </location>
</feature>
<dbReference type="AlphaFoldDB" id="A0A8H6N3C9"/>
<feature type="region of interest" description="Disordered" evidence="2">
    <location>
        <begin position="1121"/>
        <end position="1203"/>
    </location>
</feature>
<dbReference type="EMBL" id="WIGN01000018">
    <property type="protein sequence ID" value="KAF6817955.1"/>
    <property type="molecule type" value="Genomic_DNA"/>
</dbReference>
<dbReference type="PROSITE" id="PS50048">
    <property type="entry name" value="ZN2_CY6_FUNGAL_2"/>
    <property type="match status" value="1"/>
</dbReference>
<feature type="compositionally biased region" description="Basic and acidic residues" evidence="2">
    <location>
        <begin position="334"/>
        <end position="344"/>
    </location>
</feature>
<evidence type="ECO:0000313" key="5">
    <source>
        <dbReference type="Proteomes" id="UP000652219"/>
    </source>
</evidence>
<dbReference type="GO" id="GO:0008270">
    <property type="term" value="F:zinc ion binding"/>
    <property type="evidence" value="ECO:0007669"/>
    <property type="project" value="InterPro"/>
</dbReference>
<proteinExistence type="predicted"/>
<name>A0A8H6N3C9_9PEZI</name>
<dbReference type="Gene3D" id="4.10.240.10">
    <property type="entry name" value="Zn(2)-C6 fungal-type DNA-binding domain"/>
    <property type="match status" value="1"/>
</dbReference>
<dbReference type="SMART" id="SM00066">
    <property type="entry name" value="GAL4"/>
    <property type="match status" value="1"/>
</dbReference>